<dbReference type="PATRIC" id="fig|1405.8.peg.2430"/>
<reference evidence="11 13" key="2">
    <citation type="submission" date="2018-08" db="EMBL/GenBank/DDBJ databases">
        <title>Bacillus clarus sp. nov. strain PS00077A.</title>
        <authorList>
            <person name="Mendez Acevedo M."/>
            <person name="Carroll L."/>
            <person name="Mukherjee M."/>
            <person name="Wiedmann M."/>
            <person name="Kovac J."/>
        </authorList>
    </citation>
    <scope>NUCLEOTIDE SEQUENCE [LARGE SCALE GENOMIC DNA]</scope>
    <source>
        <strain evidence="11 13">PS00077A</strain>
    </source>
</reference>
<evidence type="ECO:0000256" key="2">
    <source>
        <dbReference type="ARBA" id="ARBA00011903"/>
    </source>
</evidence>
<protein>
    <recommendedName>
        <fullName evidence="2">non-specific protein-tyrosine kinase</fullName>
        <ecNumber evidence="2">2.7.10.2</ecNumber>
    </recommendedName>
</protein>
<evidence type="ECO:0000256" key="3">
    <source>
        <dbReference type="ARBA" id="ARBA00022679"/>
    </source>
</evidence>
<keyword evidence="5 10" id="KW-0418">Kinase</keyword>
<evidence type="ECO:0000256" key="6">
    <source>
        <dbReference type="ARBA" id="ARBA00022840"/>
    </source>
</evidence>
<dbReference type="InterPro" id="IPR027417">
    <property type="entry name" value="P-loop_NTPase"/>
</dbReference>
<comment type="similarity">
    <text evidence="1">Belongs to the CpsD/CapB family.</text>
</comment>
<organism evidence="10 12">
    <name type="scientific">Bacillus clarus</name>
    <dbReference type="NCBI Taxonomy" id="2338372"/>
    <lineage>
        <taxon>Bacteria</taxon>
        <taxon>Bacillati</taxon>
        <taxon>Bacillota</taxon>
        <taxon>Bacilli</taxon>
        <taxon>Bacillales</taxon>
        <taxon>Bacillaceae</taxon>
        <taxon>Bacillus</taxon>
        <taxon>Bacillus cereus group</taxon>
    </lineage>
</organism>
<keyword evidence="13" id="KW-1185">Reference proteome</keyword>
<dbReference type="Pfam" id="PF13614">
    <property type="entry name" value="AAA_31"/>
    <property type="match status" value="1"/>
</dbReference>
<dbReference type="AlphaFoldDB" id="A0A090YNK1"/>
<dbReference type="NCBIfam" id="TIGR01007">
    <property type="entry name" value="eps_fam"/>
    <property type="match status" value="1"/>
</dbReference>
<dbReference type="Proteomes" id="UP000029389">
    <property type="component" value="Unassembled WGS sequence"/>
</dbReference>
<accession>A0A090YNK1</accession>
<proteinExistence type="inferred from homology"/>
<evidence type="ECO:0000313" key="13">
    <source>
        <dbReference type="Proteomes" id="UP000264294"/>
    </source>
</evidence>
<dbReference type="CDD" id="cd05387">
    <property type="entry name" value="BY-kinase"/>
    <property type="match status" value="1"/>
</dbReference>
<keyword evidence="4" id="KW-0547">Nucleotide-binding</keyword>
<dbReference type="Proteomes" id="UP000264294">
    <property type="component" value="Unassembled WGS sequence"/>
</dbReference>
<dbReference type="PANTHER" id="PTHR32309:SF13">
    <property type="entry name" value="FERRIC ENTEROBACTIN TRANSPORT PROTEIN FEPE"/>
    <property type="match status" value="1"/>
</dbReference>
<gene>
    <name evidence="10" type="primary">ywqD</name>
    <name evidence="11" type="ORF">D0U04_21495</name>
    <name evidence="10" type="ORF">DJ93_2249</name>
</gene>
<dbReference type="GO" id="GO:0005524">
    <property type="term" value="F:ATP binding"/>
    <property type="evidence" value="ECO:0007669"/>
    <property type="project" value="UniProtKB-KW"/>
</dbReference>
<feature type="domain" description="AAA" evidence="9">
    <location>
        <begin position="47"/>
        <end position="194"/>
    </location>
</feature>
<evidence type="ECO:0000313" key="11">
    <source>
        <dbReference type="EMBL" id="RFT64835.1"/>
    </source>
</evidence>
<dbReference type="Gene3D" id="3.40.50.300">
    <property type="entry name" value="P-loop containing nucleotide triphosphate hydrolases"/>
    <property type="match status" value="1"/>
</dbReference>
<comment type="catalytic activity">
    <reaction evidence="8">
        <text>L-tyrosyl-[protein] + ATP = O-phospho-L-tyrosyl-[protein] + ADP + H(+)</text>
        <dbReference type="Rhea" id="RHEA:10596"/>
        <dbReference type="Rhea" id="RHEA-COMP:10136"/>
        <dbReference type="Rhea" id="RHEA-COMP:20101"/>
        <dbReference type="ChEBI" id="CHEBI:15378"/>
        <dbReference type="ChEBI" id="CHEBI:30616"/>
        <dbReference type="ChEBI" id="CHEBI:46858"/>
        <dbReference type="ChEBI" id="CHEBI:61978"/>
        <dbReference type="ChEBI" id="CHEBI:456216"/>
        <dbReference type="EC" id="2.7.10.2"/>
    </reaction>
</comment>
<keyword evidence="3 10" id="KW-0808">Transferase</keyword>
<dbReference type="InterPro" id="IPR025669">
    <property type="entry name" value="AAA_dom"/>
</dbReference>
<reference evidence="10 12" key="1">
    <citation type="submission" date="2014-04" db="EMBL/GenBank/DDBJ databases">
        <authorList>
            <person name="Bishop-Lilly K.A."/>
            <person name="Broomall S.M."/>
            <person name="Chain P.S."/>
            <person name="Chertkov O."/>
            <person name="Coyne S.R."/>
            <person name="Daligault H.E."/>
            <person name="Davenport K.W."/>
            <person name="Erkkila T."/>
            <person name="Frey K.G."/>
            <person name="Gibbons H.S."/>
            <person name="Gu W."/>
            <person name="Jaissle J."/>
            <person name="Johnson S.L."/>
            <person name="Koroleva G.I."/>
            <person name="Ladner J.T."/>
            <person name="Lo C.-C."/>
            <person name="Minogue T.D."/>
            <person name="Munk C."/>
            <person name="Palacios G.F."/>
            <person name="Redden C.L."/>
            <person name="Rosenzweig C.N."/>
            <person name="Scholz M.B."/>
            <person name="Teshima H."/>
            <person name="Xu Y."/>
        </authorList>
    </citation>
    <scope>NUCLEOTIDE SEQUENCE [LARGE SCALE GENOMIC DNA]</scope>
    <source>
        <strain evidence="10 12">BHP</strain>
    </source>
</reference>
<evidence type="ECO:0000256" key="8">
    <source>
        <dbReference type="ARBA" id="ARBA00051245"/>
    </source>
</evidence>
<dbReference type="SUPFAM" id="SSF52540">
    <property type="entry name" value="P-loop containing nucleoside triphosphate hydrolases"/>
    <property type="match status" value="1"/>
</dbReference>
<evidence type="ECO:0000256" key="4">
    <source>
        <dbReference type="ARBA" id="ARBA00022741"/>
    </source>
</evidence>
<dbReference type="GO" id="GO:0005886">
    <property type="term" value="C:plasma membrane"/>
    <property type="evidence" value="ECO:0007669"/>
    <property type="project" value="TreeGrafter"/>
</dbReference>
<evidence type="ECO:0000256" key="5">
    <source>
        <dbReference type="ARBA" id="ARBA00022777"/>
    </source>
</evidence>
<evidence type="ECO:0000259" key="9">
    <source>
        <dbReference type="Pfam" id="PF13614"/>
    </source>
</evidence>
<dbReference type="InterPro" id="IPR050445">
    <property type="entry name" value="Bact_polysacc_biosynth/exp"/>
</dbReference>
<keyword evidence="7" id="KW-0829">Tyrosine-protein kinase</keyword>
<evidence type="ECO:0000313" key="12">
    <source>
        <dbReference type="Proteomes" id="UP000029389"/>
    </source>
</evidence>
<dbReference type="RefSeq" id="WP_052109560.1">
    <property type="nucleotide sequence ID" value="NZ_JMQC01000008.1"/>
</dbReference>
<evidence type="ECO:0000256" key="7">
    <source>
        <dbReference type="ARBA" id="ARBA00023137"/>
    </source>
</evidence>
<comment type="caution">
    <text evidence="10">The sequence shown here is derived from an EMBL/GenBank/DDBJ whole genome shotgun (WGS) entry which is preliminary data.</text>
</comment>
<dbReference type="GO" id="GO:0004715">
    <property type="term" value="F:non-membrane spanning protein tyrosine kinase activity"/>
    <property type="evidence" value="ECO:0007669"/>
    <property type="project" value="UniProtKB-EC"/>
</dbReference>
<dbReference type="EMBL" id="JMQC01000008">
    <property type="protein sequence ID" value="KFM99502.1"/>
    <property type="molecule type" value="Genomic_DNA"/>
</dbReference>
<keyword evidence="6" id="KW-0067">ATP-binding</keyword>
<evidence type="ECO:0000256" key="1">
    <source>
        <dbReference type="ARBA" id="ARBA00007316"/>
    </source>
</evidence>
<dbReference type="InterPro" id="IPR005702">
    <property type="entry name" value="Wzc-like_C"/>
</dbReference>
<evidence type="ECO:0000313" key="10">
    <source>
        <dbReference type="EMBL" id="KFM99502.1"/>
    </source>
</evidence>
<dbReference type="PANTHER" id="PTHR32309">
    <property type="entry name" value="TYROSINE-PROTEIN KINASE"/>
    <property type="match status" value="1"/>
</dbReference>
<sequence length="219" mass="23895">MIHNKKQSRILDNSHLIAHIAPKSKMAEDYRTIRTNLQFAIGTDKTRTIIITSPGYGEGKTTTVANLAVSMAQQDEKVLVVDADLRTPELHEIFGMENKSGLTNVLEGKAALEKMVMQTEIKNVHILTSGPEINNPAEMLSLPSMQNLISKAIEQYDIILFDSPPLLEVIDTNILASQCDGVLLVLSCYQTASEAAVEANRALGLTKGKLVGAILNKKV</sequence>
<name>A0A090YNK1_9BACI</name>
<dbReference type="EC" id="2.7.10.2" evidence="2"/>
<dbReference type="EMBL" id="QVOD01000033">
    <property type="protein sequence ID" value="RFT64835.1"/>
    <property type="molecule type" value="Genomic_DNA"/>
</dbReference>